<dbReference type="OrthoDB" id="6537867at2759"/>
<evidence type="ECO:0000313" key="3">
    <source>
        <dbReference type="Proteomes" id="UP000677054"/>
    </source>
</evidence>
<feature type="compositionally biased region" description="Basic residues" evidence="1">
    <location>
        <begin position="76"/>
        <end position="86"/>
    </location>
</feature>
<protein>
    <submittedName>
        <fullName evidence="2">Uncharacterized protein</fullName>
    </submittedName>
</protein>
<dbReference type="EMBL" id="LR904727">
    <property type="protein sequence ID" value="CAD7253053.1"/>
    <property type="molecule type" value="Genomic_DNA"/>
</dbReference>
<organism evidence="2">
    <name type="scientific">Darwinula stevensoni</name>
    <dbReference type="NCBI Taxonomy" id="69355"/>
    <lineage>
        <taxon>Eukaryota</taxon>
        <taxon>Metazoa</taxon>
        <taxon>Ecdysozoa</taxon>
        <taxon>Arthropoda</taxon>
        <taxon>Crustacea</taxon>
        <taxon>Oligostraca</taxon>
        <taxon>Ostracoda</taxon>
        <taxon>Podocopa</taxon>
        <taxon>Podocopida</taxon>
        <taxon>Darwinulocopina</taxon>
        <taxon>Darwinuloidea</taxon>
        <taxon>Darwinulidae</taxon>
        <taxon>Darwinula</taxon>
    </lineage>
</organism>
<feature type="region of interest" description="Disordered" evidence="1">
    <location>
        <begin position="76"/>
        <end position="96"/>
    </location>
</feature>
<evidence type="ECO:0000256" key="1">
    <source>
        <dbReference type="SAM" id="MobiDB-lite"/>
    </source>
</evidence>
<dbReference type="AlphaFoldDB" id="A0A7R9AFB3"/>
<dbReference type="Gene3D" id="2.30.40.10">
    <property type="entry name" value="Urease, subunit C, domain 1"/>
    <property type="match status" value="1"/>
</dbReference>
<feature type="compositionally biased region" description="Basic and acidic residues" evidence="1">
    <location>
        <begin position="87"/>
        <end position="96"/>
    </location>
</feature>
<accession>A0A7R9AFB3</accession>
<name>A0A7R9AFB3_9CRUS</name>
<keyword evidence="3" id="KW-1185">Reference proteome</keyword>
<evidence type="ECO:0000313" key="2">
    <source>
        <dbReference type="EMBL" id="CAD7253053.1"/>
    </source>
</evidence>
<gene>
    <name evidence="2" type="ORF">DSTB1V02_LOCUS12804</name>
</gene>
<dbReference type="SUPFAM" id="SSF51338">
    <property type="entry name" value="Composite domain of metallo-dependent hydrolases"/>
    <property type="match status" value="1"/>
</dbReference>
<proteinExistence type="predicted"/>
<dbReference type="GO" id="GO:0016810">
    <property type="term" value="F:hydrolase activity, acting on carbon-nitrogen (but not peptide) bonds"/>
    <property type="evidence" value="ECO:0007669"/>
    <property type="project" value="InterPro"/>
</dbReference>
<dbReference type="EMBL" id="CAJPEV010005210">
    <property type="protein sequence ID" value="CAG0902893.1"/>
    <property type="molecule type" value="Genomic_DNA"/>
</dbReference>
<sequence length="96" mass="10929">MAKAPVKKVPIHLQSAQNRILIKGGKVVNDDMMMDADVYIEDGIINLSKTMTLPTNAFPPLRRRLSDFARTRAIRRTTHRNRHGIPKRRDVESPAI</sequence>
<dbReference type="InterPro" id="IPR011059">
    <property type="entry name" value="Metal-dep_hydrolase_composite"/>
</dbReference>
<reference evidence="2" key="1">
    <citation type="submission" date="2020-11" db="EMBL/GenBank/DDBJ databases">
        <authorList>
            <person name="Tran Van P."/>
        </authorList>
    </citation>
    <scope>NUCLEOTIDE SEQUENCE</scope>
</reference>
<dbReference type="Proteomes" id="UP000677054">
    <property type="component" value="Unassembled WGS sequence"/>
</dbReference>